<dbReference type="SUPFAM" id="SSF49785">
    <property type="entry name" value="Galactose-binding domain-like"/>
    <property type="match status" value="1"/>
</dbReference>
<accession>X0XC41</accession>
<evidence type="ECO:0008006" key="2">
    <source>
        <dbReference type="Google" id="ProtNLM"/>
    </source>
</evidence>
<comment type="caution">
    <text evidence="1">The sequence shown here is derived from an EMBL/GenBank/DDBJ whole genome shotgun (WGS) entry which is preliminary data.</text>
</comment>
<gene>
    <name evidence="1" type="ORF">S01H1_61462</name>
</gene>
<dbReference type="Gene3D" id="2.60.120.260">
    <property type="entry name" value="Galactose-binding domain-like"/>
    <property type="match status" value="1"/>
</dbReference>
<dbReference type="EMBL" id="BARS01040299">
    <property type="protein sequence ID" value="GAG34243.1"/>
    <property type="molecule type" value="Genomic_DNA"/>
</dbReference>
<evidence type="ECO:0000313" key="1">
    <source>
        <dbReference type="EMBL" id="GAG34243.1"/>
    </source>
</evidence>
<reference evidence="1" key="1">
    <citation type="journal article" date="2014" name="Front. Microbiol.">
        <title>High frequency of phylogenetically diverse reductive dehalogenase-homologous genes in deep subseafloor sedimentary metagenomes.</title>
        <authorList>
            <person name="Kawai M."/>
            <person name="Futagami T."/>
            <person name="Toyoda A."/>
            <person name="Takaki Y."/>
            <person name="Nishi S."/>
            <person name="Hori S."/>
            <person name="Arai W."/>
            <person name="Tsubouchi T."/>
            <person name="Morono Y."/>
            <person name="Uchiyama I."/>
            <person name="Ito T."/>
            <person name="Fujiyama A."/>
            <person name="Inagaki F."/>
            <person name="Takami H."/>
        </authorList>
    </citation>
    <scope>NUCLEOTIDE SEQUENCE</scope>
    <source>
        <strain evidence="1">Expedition CK06-06</strain>
    </source>
</reference>
<proteinExistence type="predicted"/>
<dbReference type="AlphaFoldDB" id="X0XC41"/>
<sequence>MPQWLELKLPETAPIAEIHLTFDSGYCRPLTLTESDAFNARMIRGPQPETAADYVIEVGREGEWTEVVRKASNYLRKRVHAIDSTEADAVRITVNRTNGDASARIYEVRLYA</sequence>
<organism evidence="1">
    <name type="scientific">marine sediment metagenome</name>
    <dbReference type="NCBI Taxonomy" id="412755"/>
    <lineage>
        <taxon>unclassified sequences</taxon>
        <taxon>metagenomes</taxon>
        <taxon>ecological metagenomes</taxon>
    </lineage>
</organism>
<dbReference type="InterPro" id="IPR008979">
    <property type="entry name" value="Galactose-bd-like_sf"/>
</dbReference>
<name>X0XC41_9ZZZZ</name>
<protein>
    <recommendedName>
        <fullName evidence="2">F5/8 type C domain-containing protein</fullName>
    </recommendedName>
</protein>